<dbReference type="Proteomes" id="UP001062846">
    <property type="component" value="Chromosome 9"/>
</dbReference>
<organism evidence="1 2">
    <name type="scientific">Rhododendron molle</name>
    <name type="common">Chinese azalea</name>
    <name type="synonym">Azalea mollis</name>
    <dbReference type="NCBI Taxonomy" id="49168"/>
    <lineage>
        <taxon>Eukaryota</taxon>
        <taxon>Viridiplantae</taxon>
        <taxon>Streptophyta</taxon>
        <taxon>Embryophyta</taxon>
        <taxon>Tracheophyta</taxon>
        <taxon>Spermatophyta</taxon>
        <taxon>Magnoliopsida</taxon>
        <taxon>eudicotyledons</taxon>
        <taxon>Gunneridae</taxon>
        <taxon>Pentapetalae</taxon>
        <taxon>asterids</taxon>
        <taxon>Ericales</taxon>
        <taxon>Ericaceae</taxon>
        <taxon>Ericoideae</taxon>
        <taxon>Rhodoreae</taxon>
        <taxon>Rhododendron</taxon>
    </lineage>
</organism>
<comment type="caution">
    <text evidence="1">The sequence shown here is derived from an EMBL/GenBank/DDBJ whole genome shotgun (WGS) entry which is preliminary data.</text>
</comment>
<protein>
    <submittedName>
        <fullName evidence="1">Uncharacterized protein</fullName>
    </submittedName>
</protein>
<evidence type="ECO:0000313" key="2">
    <source>
        <dbReference type="Proteomes" id="UP001062846"/>
    </source>
</evidence>
<name>A0ACC0MBL4_RHOML</name>
<evidence type="ECO:0000313" key="1">
    <source>
        <dbReference type="EMBL" id="KAI8537703.1"/>
    </source>
</evidence>
<proteinExistence type="predicted"/>
<gene>
    <name evidence="1" type="ORF">RHMOL_Rhmol09G0045200</name>
</gene>
<reference evidence="1" key="1">
    <citation type="submission" date="2022-02" db="EMBL/GenBank/DDBJ databases">
        <title>Plant Genome Project.</title>
        <authorList>
            <person name="Zhang R.-G."/>
        </authorList>
    </citation>
    <scope>NUCLEOTIDE SEQUENCE</scope>
    <source>
        <strain evidence="1">AT1</strain>
    </source>
</reference>
<keyword evidence="2" id="KW-1185">Reference proteome</keyword>
<accession>A0ACC0MBL4</accession>
<dbReference type="EMBL" id="CM046396">
    <property type="protein sequence ID" value="KAI8537703.1"/>
    <property type="molecule type" value="Genomic_DNA"/>
</dbReference>
<sequence>MTGILGGNGNVDFEVVGGERGDWARWCSLVDCRCIILHLGLRSSISMASSAPGNTFDTLFPPLGLSSSTSASKVGFSGFHKKVSMLSNNSLRCGTIPLLVKDSGPDNANQGISSSVGRVNLLDFLESISVPSSDPLAIKEDDTPTVQQIPFLAVRSVAFKKWADYGLVDVLSNDKGFYFFQFGSEGACRQIVELGPWHFGGRLMVLQIWHPGIEYEKEGLTKLPIWIQLYNVPLQYWTAEGLSYLASSVGKPLYADEMTETMKRISYARICVEVDVNASLPHSVDLFMSSGKMVSIAIKYPWKPVKCGVCKVFGHPDCSHREEQPFVCNDAIPDKGMIAPKGKVWVVKPGGGEAIPNPMVVSELVVSMVALSVRELPCANQFEALQVVDSSVDNTSDGVMGLKVADGCVDSGVLVIKDSLGSDLMGPDPSTSKGVEVDQNGTLPDVLGVGMEDPDALFQALISTELKDSTKPNEGKNLGATKRGRKPKYR</sequence>